<proteinExistence type="predicted"/>
<dbReference type="InterPro" id="IPR045612">
    <property type="entry name" value="DUF5914"/>
</dbReference>
<evidence type="ECO:0000256" key="3">
    <source>
        <dbReference type="ARBA" id="ARBA00023002"/>
    </source>
</evidence>
<keyword evidence="5" id="KW-0411">Iron-sulfur</keyword>
<evidence type="ECO:0000256" key="4">
    <source>
        <dbReference type="ARBA" id="ARBA00023004"/>
    </source>
</evidence>
<organism evidence="7 8">
    <name type="scientific">Rhodococcoides fascians</name>
    <name type="common">Rhodococcus fascians</name>
    <dbReference type="NCBI Taxonomy" id="1828"/>
    <lineage>
        <taxon>Bacteria</taxon>
        <taxon>Bacillati</taxon>
        <taxon>Actinomycetota</taxon>
        <taxon>Actinomycetes</taxon>
        <taxon>Mycobacteriales</taxon>
        <taxon>Nocardiaceae</taxon>
        <taxon>Rhodococcoides</taxon>
    </lineage>
</organism>
<dbReference type="Pfam" id="PF00355">
    <property type="entry name" value="Rieske"/>
    <property type="match status" value="1"/>
</dbReference>
<name>A0A143QI99_RHOFA</name>
<dbReference type="AlphaFoldDB" id="A0A143QI99"/>
<dbReference type="Gene3D" id="2.102.10.10">
    <property type="entry name" value="Rieske [2Fe-2S] iron-sulphur domain"/>
    <property type="match status" value="1"/>
</dbReference>
<dbReference type="Proteomes" id="UP000076038">
    <property type="component" value="Chromosome"/>
</dbReference>
<keyword evidence="2" id="KW-0479">Metal-binding</keyword>
<dbReference type="EMBL" id="CP015220">
    <property type="protein sequence ID" value="AMY22760.1"/>
    <property type="molecule type" value="Genomic_DNA"/>
</dbReference>
<dbReference type="InterPro" id="IPR017941">
    <property type="entry name" value="Rieske_2Fe-2S"/>
</dbReference>
<reference evidence="7 8" key="1">
    <citation type="journal article" date="2016" name="Genome Announc.">
        <title>Complete Genome and Plasmid Sequences for Rhodococcus fascians D188 and Draft Sequences for Rhodococcus Isolates PBTS 1 and PBTS 2.</title>
        <authorList>
            <person name="Stamler R.A."/>
            <person name="Vereecke D."/>
            <person name="Zhang Y."/>
            <person name="Schilkey F."/>
            <person name="Devitt N."/>
            <person name="Randall J.J."/>
        </authorList>
    </citation>
    <scope>NUCLEOTIDE SEQUENCE [LARGE SCALE GENOMIC DNA]</scope>
    <source>
        <strain evidence="7 8">PBTS2</strain>
    </source>
</reference>
<gene>
    <name evidence="7" type="ORF">A3Q41_01452</name>
</gene>
<dbReference type="Pfam" id="PF19299">
    <property type="entry name" value="DUF5914"/>
    <property type="match status" value="1"/>
</dbReference>
<evidence type="ECO:0000313" key="7">
    <source>
        <dbReference type="EMBL" id="AMY22760.1"/>
    </source>
</evidence>
<evidence type="ECO:0000256" key="5">
    <source>
        <dbReference type="ARBA" id="ARBA00023014"/>
    </source>
</evidence>
<reference evidence="8" key="2">
    <citation type="submission" date="2016-04" db="EMBL/GenBank/DDBJ databases">
        <title>Complete Genome and Plasmid Sequences for Rhodococcus fascians D188 and Draft Sequences for Rhodococcus spp. Isolates PBTS 1 and PBTS 2.</title>
        <authorList>
            <person name="Stamer R."/>
            <person name="Vereecke D."/>
            <person name="Zhang Y."/>
            <person name="Schilkey F."/>
            <person name="Devitt N."/>
            <person name="Randall J."/>
        </authorList>
    </citation>
    <scope>NUCLEOTIDE SEQUENCE [LARGE SCALE GENOMIC DNA]</scope>
    <source>
        <strain evidence="8">PBTS2</strain>
    </source>
</reference>
<keyword evidence="8" id="KW-1185">Reference proteome</keyword>
<dbReference type="InterPro" id="IPR036922">
    <property type="entry name" value="Rieske_2Fe-2S_sf"/>
</dbReference>
<keyword evidence="1" id="KW-0001">2Fe-2S</keyword>
<evidence type="ECO:0000256" key="2">
    <source>
        <dbReference type="ARBA" id="ARBA00022723"/>
    </source>
</evidence>
<dbReference type="GO" id="GO:0016705">
    <property type="term" value="F:oxidoreductase activity, acting on paired donors, with incorporation or reduction of molecular oxygen"/>
    <property type="evidence" value="ECO:0007669"/>
    <property type="project" value="UniProtKB-ARBA"/>
</dbReference>
<evidence type="ECO:0000313" key="8">
    <source>
        <dbReference type="Proteomes" id="UP000076038"/>
    </source>
</evidence>
<accession>A0A143QI99</accession>
<dbReference type="PANTHER" id="PTHR21266:SF60">
    <property type="entry name" value="3-KETOSTEROID-9-ALPHA-MONOOXYGENASE, OXYGENASE COMPONENT"/>
    <property type="match status" value="1"/>
</dbReference>
<dbReference type="GO" id="GO:0004497">
    <property type="term" value="F:monooxygenase activity"/>
    <property type="evidence" value="ECO:0007669"/>
    <property type="project" value="UniProtKB-ARBA"/>
</dbReference>
<feature type="domain" description="Rieske" evidence="6">
    <location>
        <begin position="172"/>
        <end position="261"/>
    </location>
</feature>
<dbReference type="KEGG" id="rhs:A3Q41_01452"/>
<dbReference type="InterPro" id="IPR050584">
    <property type="entry name" value="Cholesterol_7-desaturase"/>
</dbReference>
<dbReference type="GO" id="GO:0046872">
    <property type="term" value="F:metal ion binding"/>
    <property type="evidence" value="ECO:0007669"/>
    <property type="project" value="UniProtKB-KW"/>
</dbReference>
<sequence>MGNTGDSHRPFADYRLGNKPVATRATSLTDLSAHYFSASTGSRLSSRIVGADISWPAQLGPPAPTGPTCLAHRSPFTGTPGPLDVTLTPEKSTRRHIEYPRAGTMENEHNVSMWGAAMTALDAVRRRWPKTMPLQPLPSESWAKQEPTWKGANPQVIESALKRAKTRTSGNWFVFAASRDVKADKPFGRYVGTTELVAWRDSAGKVHIGPGACPHLGAALDTAKIECDALVCRWHGLALGPKGKAGWRPVPAFDDGVLVWVRLDELGGEEPTPVPVVPIRPPASTSIPGVVTLIGKCEPDDIIANRLDPWHGAWFHPYSFARLKVVSAPTDIDVPEEDDRFLVDVTFRVSRGIGVPVRAEFVCPGPRTIVMRILDGEGAGSVVETHATPLAPAPDGTPRTAVIEATIASSDRPGFQMARKVSGLLRPAMNFTAARLWKDDLDYAERRYELRSTGRA</sequence>
<keyword evidence="4" id="KW-0408">Iron</keyword>
<protein>
    <recommendedName>
        <fullName evidence="6">Rieske domain-containing protein</fullName>
    </recommendedName>
</protein>
<evidence type="ECO:0000259" key="6">
    <source>
        <dbReference type="PROSITE" id="PS51296"/>
    </source>
</evidence>
<keyword evidence="3" id="KW-0560">Oxidoreductase</keyword>
<dbReference type="PROSITE" id="PS51296">
    <property type="entry name" value="RIESKE"/>
    <property type="match status" value="1"/>
</dbReference>
<dbReference type="GO" id="GO:0051537">
    <property type="term" value="F:2 iron, 2 sulfur cluster binding"/>
    <property type="evidence" value="ECO:0007669"/>
    <property type="project" value="UniProtKB-KW"/>
</dbReference>
<dbReference type="SUPFAM" id="SSF50022">
    <property type="entry name" value="ISP domain"/>
    <property type="match status" value="1"/>
</dbReference>
<dbReference type="PATRIC" id="fig|1653479.3.peg.1472"/>
<evidence type="ECO:0000256" key="1">
    <source>
        <dbReference type="ARBA" id="ARBA00022714"/>
    </source>
</evidence>
<dbReference type="PANTHER" id="PTHR21266">
    <property type="entry name" value="IRON-SULFUR DOMAIN CONTAINING PROTEIN"/>
    <property type="match status" value="1"/>
</dbReference>